<feature type="region of interest" description="Disordered" evidence="1">
    <location>
        <begin position="1"/>
        <end position="29"/>
    </location>
</feature>
<dbReference type="RefSeq" id="WP_145789352.1">
    <property type="nucleotide sequence ID" value="NZ_BAAABR010000054.1"/>
</dbReference>
<dbReference type="OrthoDB" id="3876794at2"/>
<evidence type="ECO:0000313" key="3">
    <source>
        <dbReference type="Proteomes" id="UP000318416"/>
    </source>
</evidence>
<dbReference type="AlphaFoldDB" id="A0A561EMP4"/>
<dbReference type="Proteomes" id="UP000318416">
    <property type="component" value="Unassembled WGS sequence"/>
</dbReference>
<gene>
    <name evidence="2" type="ORF">FB465_1890</name>
</gene>
<protein>
    <submittedName>
        <fullName evidence="2">Uncharacterized protein</fullName>
    </submittedName>
</protein>
<dbReference type="EMBL" id="VIVR01000001">
    <property type="protein sequence ID" value="TWE16896.1"/>
    <property type="molecule type" value="Genomic_DNA"/>
</dbReference>
<organism evidence="2 3">
    <name type="scientific">Kitasatospora atroaurantiaca</name>
    <dbReference type="NCBI Taxonomy" id="285545"/>
    <lineage>
        <taxon>Bacteria</taxon>
        <taxon>Bacillati</taxon>
        <taxon>Actinomycetota</taxon>
        <taxon>Actinomycetes</taxon>
        <taxon>Kitasatosporales</taxon>
        <taxon>Streptomycetaceae</taxon>
        <taxon>Kitasatospora</taxon>
    </lineage>
</organism>
<feature type="compositionally biased region" description="Basic and acidic residues" evidence="1">
    <location>
        <begin position="1"/>
        <end position="19"/>
    </location>
</feature>
<keyword evidence="3" id="KW-1185">Reference proteome</keyword>
<reference evidence="2 3" key="1">
    <citation type="submission" date="2019-06" db="EMBL/GenBank/DDBJ databases">
        <title>Sequencing the genomes of 1000 actinobacteria strains.</title>
        <authorList>
            <person name="Klenk H.-P."/>
        </authorList>
    </citation>
    <scope>NUCLEOTIDE SEQUENCE [LARGE SCALE GENOMIC DNA]</scope>
    <source>
        <strain evidence="2 3">DSM 41649</strain>
    </source>
</reference>
<proteinExistence type="predicted"/>
<name>A0A561EMP4_9ACTN</name>
<comment type="caution">
    <text evidence="2">The sequence shown here is derived from an EMBL/GenBank/DDBJ whole genome shotgun (WGS) entry which is preliminary data.</text>
</comment>
<accession>A0A561EMP4</accession>
<sequence>MSTDKRYQIERLPPRERPGKTPIPGPWAIRDTATGKLVEQPDERGRAAVVLFSMDDSALAWISNNRYVTRGDSDRP</sequence>
<evidence type="ECO:0000256" key="1">
    <source>
        <dbReference type="SAM" id="MobiDB-lite"/>
    </source>
</evidence>
<evidence type="ECO:0000313" key="2">
    <source>
        <dbReference type="EMBL" id="TWE16896.1"/>
    </source>
</evidence>